<keyword evidence="2" id="KW-0813">Transport</keyword>
<feature type="transmembrane region" description="Helical" evidence="9">
    <location>
        <begin position="130"/>
        <end position="149"/>
    </location>
</feature>
<evidence type="ECO:0000256" key="5">
    <source>
        <dbReference type="ARBA" id="ARBA00022741"/>
    </source>
</evidence>
<dbReference type="PATRIC" id="fig|1886670.3.peg.2271"/>
<evidence type="ECO:0000256" key="2">
    <source>
        <dbReference type="ARBA" id="ARBA00022448"/>
    </source>
</evidence>
<sequence length="577" mass="63698">MTKLLGQLRPYYGGIGLVLLLVFLQTMSELFLPTLMADIVDTGIAAGNTAYIVRIGLYMLLFAAGGMLCSIAASYFSAKIAIGFGRDLRSRVFSHVENFSLQEFDRIGTASLITRTTNDITQLQQVLTMMLRMMVMAPLMMLGGLIMAISKDAELSLIFVVVIPLLGFAIFSIARKGMPLFKALQSKLDRLNMVMRENLTGLRVIRAFNRDTYESKRFDGASRDLADTAISVNKLMALMMPVMMLVLNFSIIAIIGFGSVRISYGDMQVGDLMAFIQYATQILFSFLMLSVIFVMVPRASASATRINEVLQMKPEIEDPEQPVTTTLQERRGSVIFDNVTFRYPGAEQPALEQISFQAKSGEVTAIIGGTGSGKSTLVNLIPRFYDVESGQILVDGIDIRERDQASLRAKIGYVPQKALLFTGTIAENIRYGYEQATDEEMKHAATIAQASEFISEMKEGYNSVIAQGGSNVSGGQKQRLSIARALVRKPELYIFDDSFSALDFKTDSRLRAALKEETTEAAVLMIAQRVSTVMDADQIIVLEDGKIVGRGTHRELLESSEVYREIVSSQLSEEEIA</sequence>
<feature type="transmembrane region" description="Helical" evidence="9">
    <location>
        <begin position="276"/>
        <end position="296"/>
    </location>
</feature>
<feature type="transmembrane region" description="Helical" evidence="9">
    <location>
        <begin position="242"/>
        <end position="264"/>
    </location>
</feature>
<keyword evidence="7 9" id="KW-1133">Transmembrane helix</keyword>
<evidence type="ECO:0000256" key="6">
    <source>
        <dbReference type="ARBA" id="ARBA00022840"/>
    </source>
</evidence>
<dbReference type="SUPFAM" id="SSF90123">
    <property type="entry name" value="ABC transporter transmembrane region"/>
    <property type="match status" value="1"/>
</dbReference>
<dbReference type="CDD" id="cd18548">
    <property type="entry name" value="ABC_6TM_Tm287_like"/>
    <property type="match status" value="1"/>
</dbReference>
<keyword evidence="8 9" id="KW-0472">Membrane</keyword>
<keyword evidence="5" id="KW-0547">Nucleotide-binding</keyword>
<evidence type="ECO:0000256" key="4">
    <source>
        <dbReference type="ARBA" id="ARBA00022692"/>
    </source>
</evidence>
<keyword evidence="3" id="KW-1003">Cell membrane</keyword>
<protein>
    <submittedName>
        <fullName evidence="12">Putative ABC transporter ATP-binding protein YfiC</fullName>
    </submittedName>
</protein>
<dbReference type="InterPro" id="IPR003593">
    <property type="entry name" value="AAA+_ATPase"/>
</dbReference>
<dbReference type="PROSITE" id="PS00211">
    <property type="entry name" value="ABC_TRANSPORTER_1"/>
    <property type="match status" value="1"/>
</dbReference>
<dbReference type="InterPro" id="IPR027417">
    <property type="entry name" value="P-loop_NTPase"/>
</dbReference>
<evidence type="ECO:0000256" key="7">
    <source>
        <dbReference type="ARBA" id="ARBA00022989"/>
    </source>
</evidence>
<comment type="caution">
    <text evidence="12">The sequence shown here is derived from an EMBL/GenBank/DDBJ whole genome shotgun (WGS) entry which is preliminary data.</text>
</comment>
<keyword evidence="13" id="KW-1185">Reference proteome</keyword>
<feature type="domain" description="ABC transporter" evidence="10">
    <location>
        <begin position="334"/>
        <end position="569"/>
    </location>
</feature>
<dbReference type="InterPro" id="IPR017871">
    <property type="entry name" value="ABC_transporter-like_CS"/>
</dbReference>
<dbReference type="FunFam" id="3.40.50.300:FF:000854">
    <property type="entry name" value="Multidrug ABC transporter ATP-binding protein"/>
    <property type="match status" value="1"/>
</dbReference>
<dbReference type="GO" id="GO:0015421">
    <property type="term" value="F:ABC-type oligopeptide transporter activity"/>
    <property type="evidence" value="ECO:0007669"/>
    <property type="project" value="TreeGrafter"/>
</dbReference>
<accession>A0A1E3L3S6</accession>
<dbReference type="STRING" id="1886670.PTI45_02231"/>
<keyword evidence="6 12" id="KW-0067">ATP-binding</keyword>
<evidence type="ECO:0000259" key="11">
    <source>
        <dbReference type="PROSITE" id="PS50929"/>
    </source>
</evidence>
<organism evidence="12 13">
    <name type="scientific">Paenibacillus nuruki</name>
    <dbReference type="NCBI Taxonomy" id="1886670"/>
    <lineage>
        <taxon>Bacteria</taxon>
        <taxon>Bacillati</taxon>
        <taxon>Bacillota</taxon>
        <taxon>Bacilli</taxon>
        <taxon>Bacillales</taxon>
        <taxon>Paenibacillaceae</taxon>
        <taxon>Paenibacillus</taxon>
    </lineage>
</organism>
<evidence type="ECO:0000256" key="9">
    <source>
        <dbReference type="SAM" id="Phobius"/>
    </source>
</evidence>
<evidence type="ECO:0000256" key="1">
    <source>
        <dbReference type="ARBA" id="ARBA00004651"/>
    </source>
</evidence>
<dbReference type="GO" id="GO:0005886">
    <property type="term" value="C:plasma membrane"/>
    <property type="evidence" value="ECO:0007669"/>
    <property type="project" value="UniProtKB-SubCell"/>
</dbReference>
<dbReference type="PANTHER" id="PTHR43394">
    <property type="entry name" value="ATP-DEPENDENT PERMEASE MDL1, MITOCHONDRIAL"/>
    <property type="match status" value="1"/>
</dbReference>
<evidence type="ECO:0000256" key="8">
    <source>
        <dbReference type="ARBA" id="ARBA00023136"/>
    </source>
</evidence>
<evidence type="ECO:0000313" key="13">
    <source>
        <dbReference type="Proteomes" id="UP000094578"/>
    </source>
</evidence>
<keyword evidence="4 9" id="KW-0812">Transmembrane</keyword>
<feature type="transmembrane region" description="Helical" evidence="9">
    <location>
        <begin position="51"/>
        <end position="76"/>
    </location>
</feature>
<evidence type="ECO:0000313" key="12">
    <source>
        <dbReference type="EMBL" id="ODP28241.1"/>
    </source>
</evidence>
<dbReference type="InterPro" id="IPR039421">
    <property type="entry name" value="Type_1_exporter"/>
</dbReference>
<dbReference type="EMBL" id="MDER01000039">
    <property type="protein sequence ID" value="ODP28241.1"/>
    <property type="molecule type" value="Genomic_DNA"/>
</dbReference>
<proteinExistence type="predicted"/>
<dbReference type="PROSITE" id="PS50929">
    <property type="entry name" value="ABC_TM1F"/>
    <property type="match status" value="1"/>
</dbReference>
<name>A0A1E3L3S6_9BACL</name>
<dbReference type="SMART" id="SM00382">
    <property type="entry name" value="AAA"/>
    <property type="match status" value="1"/>
</dbReference>
<dbReference type="PROSITE" id="PS50893">
    <property type="entry name" value="ABC_TRANSPORTER_2"/>
    <property type="match status" value="1"/>
</dbReference>
<dbReference type="Proteomes" id="UP000094578">
    <property type="component" value="Unassembled WGS sequence"/>
</dbReference>
<dbReference type="Pfam" id="PF00005">
    <property type="entry name" value="ABC_tran"/>
    <property type="match status" value="1"/>
</dbReference>
<evidence type="ECO:0000259" key="10">
    <source>
        <dbReference type="PROSITE" id="PS50893"/>
    </source>
</evidence>
<feature type="transmembrane region" description="Helical" evidence="9">
    <location>
        <begin position="155"/>
        <end position="174"/>
    </location>
</feature>
<dbReference type="RefSeq" id="WP_069327658.1">
    <property type="nucleotide sequence ID" value="NZ_MDER01000039.1"/>
</dbReference>
<dbReference type="Pfam" id="PF00664">
    <property type="entry name" value="ABC_membrane"/>
    <property type="match status" value="1"/>
</dbReference>
<dbReference type="GO" id="GO:0016887">
    <property type="term" value="F:ATP hydrolysis activity"/>
    <property type="evidence" value="ECO:0007669"/>
    <property type="project" value="InterPro"/>
</dbReference>
<dbReference type="PANTHER" id="PTHR43394:SF1">
    <property type="entry name" value="ATP-BINDING CASSETTE SUB-FAMILY B MEMBER 10, MITOCHONDRIAL"/>
    <property type="match status" value="1"/>
</dbReference>
<evidence type="ECO:0000256" key="3">
    <source>
        <dbReference type="ARBA" id="ARBA00022475"/>
    </source>
</evidence>
<dbReference type="Gene3D" id="3.40.50.300">
    <property type="entry name" value="P-loop containing nucleotide triphosphate hydrolases"/>
    <property type="match status" value="1"/>
</dbReference>
<gene>
    <name evidence="12" type="ORF">PTI45_02231</name>
</gene>
<feature type="transmembrane region" description="Helical" evidence="9">
    <location>
        <begin position="12"/>
        <end position="31"/>
    </location>
</feature>
<dbReference type="InterPro" id="IPR003439">
    <property type="entry name" value="ABC_transporter-like_ATP-bd"/>
</dbReference>
<dbReference type="AlphaFoldDB" id="A0A1E3L3S6"/>
<dbReference type="InterPro" id="IPR011527">
    <property type="entry name" value="ABC1_TM_dom"/>
</dbReference>
<reference evidence="12 13" key="1">
    <citation type="submission" date="2016-08" db="EMBL/GenBank/DDBJ databases">
        <title>Genome sequencing of Paenibacillus sp. TI45-13ar, isolated from Korean traditional nuruk.</title>
        <authorList>
            <person name="Kim S.-J."/>
        </authorList>
    </citation>
    <scope>NUCLEOTIDE SEQUENCE [LARGE SCALE GENOMIC DNA]</scope>
    <source>
        <strain evidence="12 13">TI45-13ar</strain>
    </source>
</reference>
<comment type="subcellular location">
    <subcellularLocation>
        <location evidence="1">Cell membrane</location>
        <topology evidence="1">Multi-pass membrane protein</topology>
    </subcellularLocation>
</comment>
<dbReference type="InterPro" id="IPR036640">
    <property type="entry name" value="ABC1_TM_sf"/>
</dbReference>
<dbReference type="GO" id="GO:0005524">
    <property type="term" value="F:ATP binding"/>
    <property type="evidence" value="ECO:0007669"/>
    <property type="project" value="UniProtKB-KW"/>
</dbReference>
<dbReference type="FunFam" id="1.20.1560.10:FF:000040">
    <property type="entry name" value="Multidrug ABC transporter ATP-binding protein"/>
    <property type="match status" value="1"/>
</dbReference>
<dbReference type="Gene3D" id="1.20.1560.10">
    <property type="entry name" value="ABC transporter type 1, transmembrane domain"/>
    <property type="match status" value="1"/>
</dbReference>
<feature type="domain" description="ABC transmembrane type-1" evidence="11">
    <location>
        <begin position="17"/>
        <end position="298"/>
    </location>
</feature>
<dbReference type="SUPFAM" id="SSF52540">
    <property type="entry name" value="P-loop containing nucleoside triphosphate hydrolases"/>
    <property type="match status" value="1"/>
</dbReference>